<sequence length="233" mass="27378">MKTLILNIAPWVMAGLSITSITFIFLRKRSLLLKLPARPPEGQEHVSIFKALIQKIIIRMKGLRYFSYQPAMAAWFEKILRKIRVLLLKIDNVFLRMIGASREKTQIWTVRSRAWMEQHRLKKIKKLEVLEKLDQAEIIETIQKAKEEVKNGKKEKKEEEKKIEISEGELRQAEEANCIDLIARDPRNIESYRRLGFLYCELGNKEDAKNCFKQVLKLNPDDLEVISKMKELI</sequence>
<keyword evidence="2 3" id="KW-0802">TPR repeat</keyword>
<keyword evidence="5" id="KW-1133">Transmembrane helix</keyword>
<evidence type="ECO:0000256" key="2">
    <source>
        <dbReference type="ARBA" id="ARBA00022803"/>
    </source>
</evidence>
<dbReference type="AlphaFoldDB" id="A0A1G2F8Y7"/>
<comment type="caution">
    <text evidence="6">The sequence shown here is derived from an EMBL/GenBank/DDBJ whole genome shotgun (WGS) entry which is preliminary data.</text>
</comment>
<keyword evidence="5" id="KW-0472">Membrane</keyword>
<keyword evidence="5" id="KW-0812">Transmembrane</keyword>
<dbReference type="Pfam" id="PF07719">
    <property type="entry name" value="TPR_2"/>
    <property type="match status" value="1"/>
</dbReference>
<reference evidence="6 7" key="1">
    <citation type="journal article" date="2016" name="Nat. Commun.">
        <title>Thousands of microbial genomes shed light on interconnected biogeochemical processes in an aquifer system.</title>
        <authorList>
            <person name="Anantharaman K."/>
            <person name="Brown C.T."/>
            <person name="Hug L.A."/>
            <person name="Sharon I."/>
            <person name="Castelle C.J."/>
            <person name="Probst A.J."/>
            <person name="Thomas B.C."/>
            <person name="Singh A."/>
            <person name="Wilkins M.J."/>
            <person name="Karaoz U."/>
            <person name="Brodie E.L."/>
            <person name="Williams K.H."/>
            <person name="Hubbard S.S."/>
            <person name="Banfield J.F."/>
        </authorList>
    </citation>
    <scope>NUCLEOTIDE SEQUENCE [LARGE SCALE GENOMIC DNA]</scope>
</reference>
<gene>
    <name evidence="6" type="ORF">A2Y98_03395</name>
</gene>
<dbReference type="EMBL" id="MHMW01000019">
    <property type="protein sequence ID" value="OGZ34090.1"/>
    <property type="molecule type" value="Genomic_DNA"/>
</dbReference>
<dbReference type="InterPro" id="IPR019734">
    <property type="entry name" value="TPR_rpt"/>
</dbReference>
<accession>A0A1G2F8Y7</accession>
<dbReference type="SUPFAM" id="SSF48452">
    <property type="entry name" value="TPR-like"/>
    <property type="match status" value="1"/>
</dbReference>
<dbReference type="PROSITE" id="PS50293">
    <property type="entry name" value="TPR_REGION"/>
    <property type="match status" value="1"/>
</dbReference>
<evidence type="ECO:0000313" key="6">
    <source>
        <dbReference type="EMBL" id="OGZ34090.1"/>
    </source>
</evidence>
<name>A0A1G2F8Y7_9BACT</name>
<keyword evidence="1" id="KW-0677">Repeat</keyword>
<dbReference type="InterPro" id="IPR013105">
    <property type="entry name" value="TPR_2"/>
</dbReference>
<evidence type="ECO:0000313" key="7">
    <source>
        <dbReference type="Proteomes" id="UP000179099"/>
    </source>
</evidence>
<dbReference type="Gene3D" id="1.25.40.10">
    <property type="entry name" value="Tetratricopeptide repeat domain"/>
    <property type="match status" value="1"/>
</dbReference>
<dbReference type="InterPro" id="IPR011990">
    <property type="entry name" value="TPR-like_helical_dom_sf"/>
</dbReference>
<evidence type="ECO:0000256" key="1">
    <source>
        <dbReference type="ARBA" id="ARBA00022737"/>
    </source>
</evidence>
<evidence type="ECO:0000256" key="5">
    <source>
        <dbReference type="SAM" id="Phobius"/>
    </source>
</evidence>
<proteinExistence type="predicted"/>
<evidence type="ECO:0000256" key="4">
    <source>
        <dbReference type="SAM" id="Coils"/>
    </source>
</evidence>
<organism evidence="6 7">
    <name type="scientific">Candidatus Portnoybacteria bacterium RBG_19FT_COMBO_36_7</name>
    <dbReference type="NCBI Taxonomy" id="1801992"/>
    <lineage>
        <taxon>Bacteria</taxon>
        <taxon>Candidatus Portnoyibacteriota</taxon>
    </lineage>
</organism>
<evidence type="ECO:0000256" key="3">
    <source>
        <dbReference type="PROSITE-ProRule" id="PRU00339"/>
    </source>
</evidence>
<feature type="coiled-coil region" evidence="4">
    <location>
        <begin position="135"/>
        <end position="176"/>
    </location>
</feature>
<dbReference type="Proteomes" id="UP000179099">
    <property type="component" value="Unassembled WGS sequence"/>
</dbReference>
<feature type="repeat" description="TPR" evidence="3">
    <location>
        <begin position="189"/>
        <end position="222"/>
    </location>
</feature>
<dbReference type="SMART" id="SM00028">
    <property type="entry name" value="TPR"/>
    <property type="match status" value="1"/>
</dbReference>
<dbReference type="STRING" id="1801992.A2Y98_03395"/>
<keyword evidence="4" id="KW-0175">Coiled coil</keyword>
<protein>
    <submittedName>
        <fullName evidence="6">Uncharacterized protein</fullName>
    </submittedName>
</protein>
<feature type="transmembrane region" description="Helical" evidence="5">
    <location>
        <begin position="6"/>
        <end position="26"/>
    </location>
</feature>
<dbReference type="PROSITE" id="PS50005">
    <property type="entry name" value="TPR"/>
    <property type="match status" value="1"/>
</dbReference>